<dbReference type="OrthoDB" id="7849442at2"/>
<keyword evidence="1" id="KW-0812">Transmembrane</keyword>
<dbReference type="AlphaFoldDB" id="A0A238J2Z3"/>
<evidence type="ECO:0000256" key="1">
    <source>
        <dbReference type="SAM" id="Phobius"/>
    </source>
</evidence>
<keyword evidence="1" id="KW-1133">Transmembrane helix</keyword>
<organism evidence="2 3">
    <name type="scientific">Boseongicola aestuarii</name>
    <dbReference type="NCBI Taxonomy" id="1470561"/>
    <lineage>
        <taxon>Bacteria</taxon>
        <taxon>Pseudomonadati</taxon>
        <taxon>Pseudomonadota</taxon>
        <taxon>Alphaproteobacteria</taxon>
        <taxon>Rhodobacterales</taxon>
        <taxon>Paracoccaceae</taxon>
        <taxon>Boseongicola</taxon>
    </lineage>
</organism>
<dbReference type="RefSeq" id="WP_093974851.1">
    <property type="nucleotide sequence ID" value="NZ_FXXQ01000010.1"/>
</dbReference>
<feature type="transmembrane region" description="Helical" evidence="1">
    <location>
        <begin position="53"/>
        <end position="72"/>
    </location>
</feature>
<keyword evidence="3" id="KW-1185">Reference proteome</keyword>
<dbReference type="EMBL" id="FXXQ01000010">
    <property type="protein sequence ID" value="SMX24703.1"/>
    <property type="molecule type" value="Genomic_DNA"/>
</dbReference>
<feature type="transmembrane region" description="Helical" evidence="1">
    <location>
        <begin position="124"/>
        <end position="146"/>
    </location>
</feature>
<evidence type="ECO:0000313" key="3">
    <source>
        <dbReference type="Proteomes" id="UP000201838"/>
    </source>
</evidence>
<feature type="transmembrane region" description="Helical" evidence="1">
    <location>
        <begin position="84"/>
        <end position="103"/>
    </location>
</feature>
<accession>A0A238J2Z3</accession>
<keyword evidence="1" id="KW-0472">Membrane</keyword>
<proteinExistence type="predicted"/>
<name>A0A238J2Z3_9RHOB</name>
<feature type="transmembrane region" description="Helical" evidence="1">
    <location>
        <begin position="152"/>
        <end position="177"/>
    </location>
</feature>
<dbReference type="Proteomes" id="UP000201838">
    <property type="component" value="Unassembled WGS sequence"/>
</dbReference>
<gene>
    <name evidence="2" type="ORF">BOA8489_02830</name>
</gene>
<reference evidence="2 3" key="1">
    <citation type="submission" date="2017-05" db="EMBL/GenBank/DDBJ databases">
        <authorList>
            <person name="Song R."/>
            <person name="Chenine A.L."/>
            <person name="Ruprecht R.M."/>
        </authorList>
    </citation>
    <scope>NUCLEOTIDE SEQUENCE [LARGE SCALE GENOMIC DNA]</scope>
    <source>
        <strain evidence="2 3">CECT 8489</strain>
    </source>
</reference>
<evidence type="ECO:0000313" key="2">
    <source>
        <dbReference type="EMBL" id="SMX24703.1"/>
    </source>
</evidence>
<sequence length="188" mass="20439">MTFLIIVLAYVLCHGMTALLITPAQSLVLPEITVFASLVYLPHGVRVLATWAYGWKAVPALILGVSLSAWLFSPSEDLSFLEPALIEGILVGSASAFIAFEIARLAGFDFYFGGSRKLQWKGMIAVGALSSLLNSFGQTLVFSGLIELDKVIGVWAIYAIGDLIGLVVCMIVLMFVFRWSRVFEGQKS</sequence>
<protein>
    <submittedName>
        <fullName evidence="2">Uncharacterized protein</fullName>
    </submittedName>
</protein>